<gene>
    <name evidence="1" type="ORF">AK812_SmicGene5118</name>
</gene>
<reference evidence="1 2" key="1">
    <citation type="submission" date="2016-02" db="EMBL/GenBank/DDBJ databases">
        <title>Genome analysis of coral dinoflagellate symbionts highlights evolutionary adaptations to a symbiotic lifestyle.</title>
        <authorList>
            <person name="Aranda M."/>
            <person name="Li Y."/>
            <person name="Liew Y.J."/>
            <person name="Baumgarten S."/>
            <person name="Simakov O."/>
            <person name="Wilson M."/>
            <person name="Piel J."/>
            <person name="Ashoor H."/>
            <person name="Bougouffa S."/>
            <person name="Bajic V.B."/>
            <person name="Ryu T."/>
            <person name="Ravasi T."/>
            <person name="Bayer T."/>
            <person name="Micklem G."/>
            <person name="Kim H."/>
            <person name="Bhak J."/>
            <person name="Lajeunesse T.C."/>
            <person name="Voolstra C.R."/>
        </authorList>
    </citation>
    <scope>NUCLEOTIDE SEQUENCE [LARGE SCALE GENOMIC DNA]</scope>
    <source>
        <strain evidence="1 2">CCMP2467</strain>
    </source>
</reference>
<organism evidence="1 2">
    <name type="scientific">Symbiodinium microadriaticum</name>
    <name type="common">Dinoflagellate</name>
    <name type="synonym">Zooxanthella microadriatica</name>
    <dbReference type="NCBI Taxonomy" id="2951"/>
    <lineage>
        <taxon>Eukaryota</taxon>
        <taxon>Sar</taxon>
        <taxon>Alveolata</taxon>
        <taxon>Dinophyceae</taxon>
        <taxon>Suessiales</taxon>
        <taxon>Symbiodiniaceae</taxon>
        <taxon>Symbiodinium</taxon>
    </lineage>
</organism>
<dbReference type="InterPro" id="IPR009091">
    <property type="entry name" value="RCC1/BLIP-II"/>
</dbReference>
<dbReference type="EMBL" id="LSRX01000065">
    <property type="protein sequence ID" value="OLQ11126.1"/>
    <property type="molecule type" value="Genomic_DNA"/>
</dbReference>
<evidence type="ECO:0000313" key="1">
    <source>
        <dbReference type="EMBL" id="OLQ11126.1"/>
    </source>
</evidence>
<dbReference type="Proteomes" id="UP000186817">
    <property type="component" value="Unassembled WGS sequence"/>
</dbReference>
<keyword evidence="2" id="KW-1185">Reference proteome</keyword>
<comment type="caution">
    <text evidence="1">The sequence shown here is derived from an EMBL/GenBank/DDBJ whole genome shotgun (WGS) entry which is preliminary data.</text>
</comment>
<evidence type="ECO:0008006" key="3">
    <source>
        <dbReference type="Google" id="ProtNLM"/>
    </source>
</evidence>
<proteinExistence type="predicted"/>
<dbReference type="AlphaFoldDB" id="A0A1Q9EUL4"/>
<dbReference type="Gene3D" id="2.130.10.30">
    <property type="entry name" value="Regulator of chromosome condensation 1/beta-lactamase-inhibitor protein II"/>
    <property type="match status" value="1"/>
</dbReference>
<accession>A0A1Q9EUL4</accession>
<evidence type="ECO:0000313" key="2">
    <source>
        <dbReference type="Proteomes" id="UP000186817"/>
    </source>
</evidence>
<protein>
    <recommendedName>
        <fullName evidence="3">E3 ubiquitin-protein ligase HERC2</fullName>
    </recommendedName>
</protein>
<dbReference type="OrthoDB" id="405957at2759"/>
<name>A0A1Q9EUL4_SYMMI</name>
<dbReference type="SUPFAM" id="SSF50985">
    <property type="entry name" value="RCC1/BLIP-II"/>
    <property type="match status" value="1"/>
</dbReference>
<sequence>MSISLEVGLLSGKKATVEAGLDEDVQSLKLRAEIALGVGRGRLLDSSGNILASCTPVIEAKLQTGGSLTLHVSRAQLSATCGAFAAILGDTSAVTWGDSDQGGDSSAVQAQLQNVQQIQATYYAFAAILGDGSVVTWGNSDSGGDSSAVQAQLKNVQQIRAADIAFAAILCDGSVVTWGIADYGGGSSAAADLLADTPGPTAAGTPGPAAEAKEVKADIKAPAGGTAEACLWPDLNWTPRADATLQGPCPLVPDMALTAGEMQTQTKTEDHDADSETDVGDAAKACLWPDILWTPRSSDSDAKASLDTKLWPSMNW</sequence>